<comment type="caution">
    <text evidence="1">The sequence shown here is derived from an EMBL/GenBank/DDBJ whole genome shotgun (WGS) entry which is preliminary data.</text>
</comment>
<organism evidence="1 2">
    <name type="scientific">Xanthomonas bromi</name>
    <dbReference type="NCBI Taxonomy" id="56449"/>
    <lineage>
        <taxon>Bacteria</taxon>
        <taxon>Pseudomonadati</taxon>
        <taxon>Pseudomonadota</taxon>
        <taxon>Gammaproteobacteria</taxon>
        <taxon>Lysobacterales</taxon>
        <taxon>Lysobacteraceae</taxon>
        <taxon>Xanthomonas</taxon>
    </lineage>
</organism>
<dbReference type="Proteomes" id="UP000239710">
    <property type="component" value="Unassembled WGS sequence"/>
</dbReference>
<evidence type="ECO:0000313" key="2">
    <source>
        <dbReference type="Proteomes" id="UP000239710"/>
    </source>
</evidence>
<sequence length="98" mass="11092">MVNREKHRQSITSVSQSWRSITQAFLWGPARRRGLQTASGNRQKLNLGQRLIGYERQPSPQACMRAIYVRDSTRAHATMQSATDFIQAAECAVVQACR</sequence>
<protein>
    <recommendedName>
        <fullName evidence="3">Resolvase/invertase-type recombinase catalytic domain-containing protein</fullName>
    </recommendedName>
</protein>
<name>A0ABX5BSK8_9XANT</name>
<evidence type="ECO:0008006" key="3">
    <source>
        <dbReference type="Google" id="ProtNLM"/>
    </source>
</evidence>
<gene>
    <name evidence="1" type="ORF">XbrCFBP1976_04945</name>
</gene>
<keyword evidence="2" id="KW-1185">Reference proteome</keyword>
<accession>A0ABX5BSK8</accession>
<reference evidence="1 2" key="1">
    <citation type="submission" date="2016-08" db="EMBL/GenBank/DDBJ databases">
        <title>Evolution of the type three secretion system and type three effector repertoires in Xanthomonas.</title>
        <authorList>
            <person name="Merda D."/>
            <person name="Briand M."/>
            <person name="Bosis E."/>
            <person name="Rousseau C."/>
            <person name="Portier P."/>
            <person name="Jacques M.-A."/>
            <person name="Fischer-Le Saux M."/>
        </authorList>
    </citation>
    <scope>NUCLEOTIDE SEQUENCE [LARGE SCALE GENOMIC DNA]</scope>
    <source>
        <strain evidence="1 2">CFBP1976</strain>
    </source>
</reference>
<proteinExistence type="predicted"/>
<evidence type="ECO:0000313" key="1">
    <source>
        <dbReference type="EMBL" id="PPV08043.1"/>
    </source>
</evidence>
<dbReference type="EMBL" id="MDCE01000005">
    <property type="protein sequence ID" value="PPV08043.1"/>
    <property type="molecule type" value="Genomic_DNA"/>
</dbReference>